<feature type="domain" description="Glycosyl transferase family 1" evidence="2">
    <location>
        <begin position="372"/>
        <end position="521"/>
    </location>
</feature>
<keyword evidence="5" id="KW-1185">Reference proteome</keyword>
<sequence>MSRHYRIIHHLYELMRREGNDFVRQMYIQMLHREPGEAELQHYGTLLSMGTGKFTVAMGVLCSNEAEQLYRRPPITLIPPQQGTIASRIQSFYTAEPLFFLHSLYAELLGRAPDPIGMEGHSRTLSSGTPRKTLLRTFASSEECQRLLAGPALPPLPLQPHPAAEGWSGSFPVTQIGFFLGYPHPLALDGEGIGRFLYRLIEGLLTIRHDTVIHIAATHYNEGDTRSTFDGLNARFPGRCRIVGSNNMGWINDHVPADIWIVPIVSLDLALHLKKPYILCLHDLVHHQFPDLYYAYQPEFCHRVNRTAYYVMDRAAAIVSSSQYVRLHHAVALGGMPLAKTHVIRLAPPSSEYHSFPPVPEAAFRAAYKLFDPYMVFPTVLRLHKNFERLIAAFLRYRHSPDGFASRLRLVFTDDLRNNPKRAEVMKLLQQCQNKEIRSSIRFIGRIPKSHIPSLYQYAAGTIVPTLFEGSCPFPILESLTMGTPAAVSQLEVTKELIQDMEGFLAFNPYSLEEMEAAIRGLRLHRNQLLPRQQSAIFHAMQRSWNEVAAEYYALIQHVAAAGG</sequence>
<evidence type="ECO:0000313" key="4">
    <source>
        <dbReference type="EMBL" id="CAH8245989.1"/>
    </source>
</evidence>
<protein>
    <submittedName>
        <fullName evidence="4">DUF4214 domain-containing protein</fullName>
    </submittedName>
</protein>
<gene>
    <name evidence="4" type="ORF">WJ0W_003224</name>
</gene>
<reference evidence="4" key="1">
    <citation type="submission" date="2022-06" db="EMBL/GenBank/DDBJ databases">
        <authorList>
            <person name="Dietemann V."/>
            <person name="Ory F."/>
            <person name="Dainat B."/>
            <person name="Oberhansli S."/>
        </authorList>
    </citation>
    <scope>NUCLEOTIDE SEQUENCE</scope>
    <source>
        <strain evidence="4">Ena-SAMPLE-TAB-26-04-2022-14:26:32:270-5432</strain>
    </source>
</reference>
<accession>A0ABM9G2W4</accession>
<dbReference type="EMBL" id="CALYLO010000004">
    <property type="protein sequence ID" value="CAH8245989.1"/>
    <property type="molecule type" value="Genomic_DNA"/>
</dbReference>
<dbReference type="PANTHER" id="PTHR46401">
    <property type="entry name" value="GLYCOSYLTRANSFERASE WBBK-RELATED"/>
    <property type="match status" value="1"/>
</dbReference>
<dbReference type="InterPro" id="IPR025282">
    <property type="entry name" value="DUF4214"/>
</dbReference>
<dbReference type="Pfam" id="PF00534">
    <property type="entry name" value="Glycos_transf_1"/>
    <property type="match status" value="1"/>
</dbReference>
<feature type="domain" description="DUF4214" evidence="3">
    <location>
        <begin position="100"/>
        <end position="147"/>
    </location>
</feature>
<evidence type="ECO:0000259" key="3">
    <source>
        <dbReference type="Pfam" id="PF13946"/>
    </source>
</evidence>
<feature type="domain" description="DUF4214" evidence="3">
    <location>
        <begin position="20"/>
        <end position="69"/>
    </location>
</feature>
<keyword evidence="1" id="KW-0808">Transferase</keyword>
<proteinExistence type="predicted"/>
<evidence type="ECO:0000313" key="5">
    <source>
        <dbReference type="Proteomes" id="UP001154322"/>
    </source>
</evidence>
<dbReference type="Gene3D" id="3.40.50.2000">
    <property type="entry name" value="Glycogen Phosphorylase B"/>
    <property type="match status" value="2"/>
</dbReference>
<dbReference type="Pfam" id="PF13946">
    <property type="entry name" value="DUF4214"/>
    <property type="match status" value="2"/>
</dbReference>
<evidence type="ECO:0000256" key="1">
    <source>
        <dbReference type="ARBA" id="ARBA00022679"/>
    </source>
</evidence>
<dbReference type="SUPFAM" id="SSF53756">
    <property type="entry name" value="UDP-Glycosyltransferase/glycogen phosphorylase"/>
    <property type="match status" value="1"/>
</dbReference>
<dbReference type="RefSeq" id="WP_213430398.1">
    <property type="nucleotide sequence ID" value="NZ_AP031286.1"/>
</dbReference>
<organism evidence="4 5">
    <name type="scientific">Paenibacillus melissococcoides</name>
    <dbReference type="NCBI Taxonomy" id="2912268"/>
    <lineage>
        <taxon>Bacteria</taxon>
        <taxon>Bacillati</taxon>
        <taxon>Bacillota</taxon>
        <taxon>Bacilli</taxon>
        <taxon>Bacillales</taxon>
        <taxon>Paenibacillaceae</taxon>
        <taxon>Paenibacillus</taxon>
    </lineage>
</organism>
<evidence type="ECO:0000259" key="2">
    <source>
        <dbReference type="Pfam" id="PF00534"/>
    </source>
</evidence>
<name>A0ABM9G2W4_9BACL</name>
<comment type="caution">
    <text evidence="4">The sequence shown here is derived from an EMBL/GenBank/DDBJ whole genome shotgun (WGS) entry which is preliminary data.</text>
</comment>
<dbReference type="PANTHER" id="PTHR46401:SF2">
    <property type="entry name" value="GLYCOSYLTRANSFERASE WBBK-RELATED"/>
    <property type="match status" value="1"/>
</dbReference>
<dbReference type="Proteomes" id="UP001154322">
    <property type="component" value="Unassembled WGS sequence"/>
</dbReference>
<dbReference type="InterPro" id="IPR001296">
    <property type="entry name" value="Glyco_trans_1"/>
</dbReference>